<gene>
    <name evidence="7" type="ORF">BS50DRAFT_576652</name>
</gene>
<dbReference type="SUPFAM" id="SSF54768">
    <property type="entry name" value="dsRNA-binding domain-like"/>
    <property type="match status" value="1"/>
</dbReference>
<dbReference type="InterPro" id="IPR041247">
    <property type="entry name" value="Rad52_fam"/>
</dbReference>
<feature type="region of interest" description="Disordered" evidence="6">
    <location>
        <begin position="190"/>
        <end position="220"/>
    </location>
</feature>
<dbReference type="AlphaFoldDB" id="A0A2T2NG67"/>
<dbReference type="GO" id="GO:0045002">
    <property type="term" value="P:double-strand break repair via single-strand annealing"/>
    <property type="evidence" value="ECO:0007669"/>
    <property type="project" value="InterPro"/>
</dbReference>
<keyword evidence="3" id="KW-0233">DNA recombination</keyword>
<dbReference type="OrthoDB" id="206565at2759"/>
<comment type="similarity">
    <text evidence="1">Belongs to the RAD52 family.</text>
</comment>
<dbReference type="InterPro" id="IPR004585">
    <property type="entry name" value="DNA_recomb/repair_Rad52"/>
</dbReference>
<dbReference type="InterPro" id="IPR007232">
    <property type="entry name" value="Rad52_Rad59_Rad22"/>
</dbReference>
<organism evidence="7 8">
    <name type="scientific">Corynespora cassiicola Philippines</name>
    <dbReference type="NCBI Taxonomy" id="1448308"/>
    <lineage>
        <taxon>Eukaryota</taxon>
        <taxon>Fungi</taxon>
        <taxon>Dikarya</taxon>
        <taxon>Ascomycota</taxon>
        <taxon>Pezizomycotina</taxon>
        <taxon>Dothideomycetes</taxon>
        <taxon>Pleosporomycetidae</taxon>
        <taxon>Pleosporales</taxon>
        <taxon>Corynesporascaceae</taxon>
        <taxon>Corynespora</taxon>
    </lineage>
</organism>
<proteinExistence type="inferred from homology"/>
<dbReference type="GO" id="GO:0003697">
    <property type="term" value="F:single-stranded DNA binding"/>
    <property type="evidence" value="ECO:0007669"/>
    <property type="project" value="UniProtKB-ARBA"/>
</dbReference>
<dbReference type="GO" id="GO:0006312">
    <property type="term" value="P:mitotic recombination"/>
    <property type="evidence" value="ECO:0007669"/>
    <property type="project" value="TreeGrafter"/>
</dbReference>
<feature type="compositionally biased region" description="Polar residues" evidence="6">
    <location>
        <begin position="269"/>
        <end position="295"/>
    </location>
</feature>
<evidence type="ECO:0000256" key="5">
    <source>
        <dbReference type="ARBA" id="ARBA00077224"/>
    </source>
</evidence>
<dbReference type="Pfam" id="PF04098">
    <property type="entry name" value="Rad52_Rad22"/>
    <property type="match status" value="1"/>
</dbReference>
<feature type="compositionally biased region" description="Polar residues" evidence="6">
    <location>
        <begin position="322"/>
        <end position="332"/>
    </location>
</feature>
<evidence type="ECO:0000256" key="1">
    <source>
        <dbReference type="ARBA" id="ARBA00006638"/>
    </source>
</evidence>
<keyword evidence="2" id="KW-0227">DNA damage</keyword>
<feature type="compositionally biased region" description="Low complexity" evidence="6">
    <location>
        <begin position="363"/>
        <end position="381"/>
    </location>
</feature>
<name>A0A2T2NG67_CORCC</name>
<evidence type="ECO:0000313" key="8">
    <source>
        <dbReference type="Proteomes" id="UP000240883"/>
    </source>
</evidence>
<feature type="region of interest" description="Disordered" evidence="6">
    <location>
        <begin position="268"/>
        <end position="588"/>
    </location>
</feature>
<dbReference type="NCBIfam" id="TIGR00607">
    <property type="entry name" value="rad52"/>
    <property type="match status" value="1"/>
</dbReference>
<evidence type="ECO:0000313" key="7">
    <source>
        <dbReference type="EMBL" id="PSN64028.1"/>
    </source>
</evidence>
<dbReference type="PANTHER" id="PTHR12132:SF1">
    <property type="entry name" value="DNA REPAIR PROTEIN RAD52 HOMOLOG"/>
    <property type="match status" value="1"/>
</dbReference>
<keyword evidence="4" id="KW-0234">DNA repair</keyword>
<dbReference type="InterPro" id="IPR042525">
    <property type="entry name" value="Rad52_Rad59_Rad22_sf"/>
</dbReference>
<dbReference type="Gene3D" id="3.30.390.80">
    <property type="entry name" value="DNA repair protein Rad52/59/22"/>
    <property type="match status" value="1"/>
</dbReference>
<evidence type="ECO:0000256" key="2">
    <source>
        <dbReference type="ARBA" id="ARBA00022763"/>
    </source>
</evidence>
<dbReference type="FunFam" id="3.30.390.80:FF:000001">
    <property type="entry name" value="DNA repair protein RAD52 homolog"/>
    <property type="match status" value="1"/>
</dbReference>
<dbReference type="EMBL" id="KZ678139">
    <property type="protein sequence ID" value="PSN64028.1"/>
    <property type="molecule type" value="Genomic_DNA"/>
</dbReference>
<reference evidence="7 8" key="1">
    <citation type="journal article" date="2018" name="Front. Microbiol.">
        <title>Genome-Wide Analysis of Corynespora cassiicola Leaf Fall Disease Putative Effectors.</title>
        <authorList>
            <person name="Lopez D."/>
            <person name="Ribeiro S."/>
            <person name="Label P."/>
            <person name="Fumanal B."/>
            <person name="Venisse J.S."/>
            <person name="Kohler A."/>
            <person name="de Oliveira R.R."/>
            <person name="Labutti K."/>
            <person name="Lipzen A."/>
            <person name="Lail K."/>
            <person name="Bauer D."/>
            <person name="Ohm R.A."/>
            <person name="Barry K.W."/>
            <person name="Spatafora J."/>
            <person name="Grigoriev I.V."/>
            <person name="Martin F.M."/>
            <person name="Pujade-Renaud V."/>
        </authorList>
    </citation>
    <scope>NUCLEOTIDE SEQUENCE [LARGE SCALE GENOMIC DNA]</scope>
    <source>
        <strain evidence="7 8">Philippines</strain>
    </source>
</reference>
<dbReference type="STRING" id="1448308.A0A2T2NG67"/>
<evidence type="ECO:0000256" key="3">
    <source>
        <dbReference type="ARBA" id="ARBA00023172"/>
    </source>
</evidence>
<dbReference type="PANTHER" id="PTHR12132">
    <property type="entry name" value="DNA REPAIR AND RECOMBINATION PROTEIN RAD52, RAD59"/>
    <property type="match status" value="1"/>
</dbReference>
<accession>A0A2T2NG67</accession>
<feature type="compositionally biased region" description="Low complexity" evidence="6">
    <location>
        <begin position="308"/>
        <end position="319"/>
    </location>
</feature>
<dbReference type="GO" id="GO:0000730">
    <property type="term" value="P:DNA recombinase assembly"/>
    <property type="evidence" value="ECO:0007669"/>
    <property type="project" value="InterPro"/>
</dbReference>
<protein>
    <recommendedName>
        <fullName evidence="5">RAD52 homolog</fullName>
    </recommendedName>
</protein>
<sequence>MPAPGEQYQSDKVKNPFDERVVSNYTAQNIATLQSRLNKQLGPEYLSNRKGHGGTKVWYLEGNKAIALANEVFGFNGWSSSLQQVQVDFVDESSSGRVTLGLSIIVRITLKDGTYHEDIGYGSCENLKGKATAFEKAKKEAATDGLKRALRTFGNVLGNCLYDKTYLRAMEKMKVNPPKFDESRLYRHEGYQPQSRPEASGIKVEPQHASIRPDQVSRTHSEHLNSVAGEFDDEYDGNLFDGVEITEHGGDEFTFEETAINALEASKAPNGQSAGTSGRSTPAPNSGPSRPMNTSRQSIPPTRPPPHQQQQQNQGPGRPAINPQNSRGPQAPNQQQNNGRSDLNREKGPPPPTTDIHAPAKPPNQNNVQNQNAQQPTKQPFRPTPPQAQQPQAAPQTPGPIPQQNNKPAVGFVTSRAAELMQSTEGVSNLPAFNPHAESPVPKHMRTPGFDHSRSVKVTRQEVNAPPPPAPALAAAAATSFRGPGPGPGPAPAPARTNFINPHQDPNRRIGMPGAGAMMSPSANRGAYKPPTFAGGVKRPPLQDVSNQNVAGKGGGEAAEHEAKRQKVDGGVPNGAENGADAGAVAGS</sequence>
<dbReference type="GO" id="GO:0005634">
    <property type="term" value="C:nucleus"/>
    <property type="evidence" value="ECO:0007669"/>
    <property type="project" value="InterPro"/>
</dbReference>
<feature type="compositionally biased region" description="Basic and acidic residues" evidence="6">
    <location>
        <begin position="558"/>
        <end position="568"/>
    </location>
</feature>
<evidence type="ECO:0000256" key="6">
    <source>
        <dbReference type="SAM" id="MobiDB-lite"/>
    </source>
</evidence>
<evidence type="ECO:0000256" key="4">
    <source>
        <dbReference type="ARBA" id="ARBA00023204"/>
    </source>
</evidence>
<keyword evidence="8" id="KW-1185">Reference proteome</keyword>
<dbReference type="Proteomes" id="UP000240883">
    <property type="component" value="Unassembled WGS sequence"/>
</dbReference>